<dbReference type="Pfam" id="PF13560">
    <property type="entry name" value="HTH_31"/>
    <property type="match status" value="1"/>
</dbReference>
<proteinExistence type="predicted"/>
<dbReference type="Pfam" id="PF17765">
    <property type="entry name" value="MLTR_LBD"/>
    <property type="match status" value="1"/>
</dbReference>
<evidence type="ECO:0000259" key="1">
    <source>
        <dbReference type="PROSITE" id="PS50943"/>
    </source>
</evidence>
<dbReference type="SMART" id="SM00530">
    <property type="entry name" value="HTH_XRE"/>
    <property type="match status" value="1"/>
</dbReference>
<accession>A0ABS5AME8</accession>
<organism evidence="2 3">
    <name type="scientific">Crossiella equi</name>
    <dbReference type="NCBI Taxonomy" id="130796"/>
    <lineage>
        <taxon>Bacteria</taxon>
        <taxon>Bacillati</taxon>
        <taxon>Actinomycetota</taxon>
        <taxon>Actinomycetes</taxon>
        <taxon>Pseudonocardiales</taxon>
        <taxon>Pseudonocardiaceae</taxon>
        <taxon>Crossiella</taxon>
    </lineage>
</organism>
<evidence type="ECO:0000313" key="3">
    <source>
        <dbReference type="Proteomes" id="UP001519363"/>
    </source>
</evidence>
<keyword evidence="3" id="KW-1185">Reference proteome</keyword>
<comment type="caution">
    <text evidence="2">The sequence shown here is derived from an EMBL/GenBank/DDBJ whole genome shotgun (WGS) entry which is preliminary data.</text>
</comment>
<dbReference type="InterPro" id="IPR041413">
    <property type="entry name" value="MLTR_LBD"/>
</dbReference>
<dbReference type="InterPro" id="IPR001387">
    <property type="entry name" value="Cro/C1-type_HTH"/>
</dbReference>
<dbReference type="SUPFAM" id="SSF47413">
    <property type="entry name" value="lambda repressor-like DNA-binding domains"/>
    <property type="match status" value="1"/>
</dbReference>
<sequence length="283" mass="31461">MANRHLHAREFGTFLRARRSRLRPQDVGLEAGGRRKVSGLRREEIALLAGLSTDYYQRMEQGREVRPSDDLLDALATALKLDDEERRYLFALADAVRRGAPDSHDDEEAVPDSTRHLLLAMNTPGFVLSRHLDVLAWNPFAEALLGHPAGTQPAQRNLLVALFMNPDVRARCTHWESIAAQYIGMLRATVAADPSHPRGTAIVGELSIRSADFRRLWDKYDVHAPVHGTKVFNRPEIGEITLDWATYPLPGSPGPVLMVYTAEPGTVDAERLQLLGALHANCP</sequence>
<dbReference type="PANTHER" id="PTHR35010">
    <property type="entry name" value="BLL4672 PROTEIN-RELATED"/>
    <property type="match status" value="1"/>
</dbReference>
<reference evidence="2 3" key="1">
    <citation type="submission" date="2021-03" db="EMBL/GenBank/DDBJ databases">
        <title>Sequencing the genomes of 1000 actinobacteria strains.</title>
        <authorList>
            <person name="Klenk H.-P."/>
        </authorList>
    </citation>
    <scope>NUCLEOTIDE SEQUENCE [LARGE SCALE GENOMIC DNA]</scope>
    <source>
        <strain evidence="2 3">DSM 44580</strain>
    </source>
</reference>
<dbReference type="RefSeq" id="WP_086786152.1">
    <property type="nucleotide sequence ID" value="NZ_JAGIOO010000001.1"/>
</dbReference>
<dbReference type="PANTHER" id="PTHR35010:SF2">
    <property type="entry name" value="BLL4672 PROTEIN"/>
    <property type="match status" value="1"/>
</dbReference>
<name>A0ABS5AME8_9PSEU</name>
<dbReference type="Proteomes" id="UP001519363">
    <property type="component" value="Unassembled WGS sequence"/>
</dbReference>
<protein>
    <submittedName>
        <fullName evidence="2">Transcriptional regulator with XRE-family HTH domain</fullName>
    </submittedName>
</protein>
<dbReference type="Gene3D" id="3.30.450.180">
    <property type="match status" value="1"/>
</dbReference>
<dbReference type="PROSITE" id="PS50943">
    <property type="entry name" value="HTH_CROC1"/>
    <property type="match status" value="1"/>
</dbReference>
<dbReference type="Gene3D" id="1.10.260.40">
    <property type="entry name" value="lambda repressor-like DNA-binding domains"/>
    <property type="match status" value="1"/>
</dbReference>
<gene>
    <name evidence="2" type="ORF">JOF53_006615</name>
</gene>
<dbReference type="InterPro" id="IPR010982">
    <property type="entry name" value="Lambda_DNA-bd_dom_sf"/>
</dbReference>
<evidence type="ECO:0000313" key="2">
    <source>
        <dbReference type="EMBL" id="MBP2477743.1"/>
    </source>
</evidence>
<dbReference type="EMBL" id="JAGIOO010000001">
    <property type="protein sequence ID" value="MBP2477743.1"/>
    <property type="molecule type" value="Genomic_DNA"/>
</dbReference>
<dbReference type="CDD" id="cd00093">
    <property type="entry name" value="HTH_XRE"/>
    <property type="match status" value="1"/>
</dbReference>
<feature type="domain" description="HTH cro/C1-type" evidence="1">
    <location>
        <begin position="35"/>
        <end position="86"/>
    </location>
</feature>